<dbReference type="EMBL" id="FNKX01000005">
    <property type="protein sequence ID" value="SDR63015.1"/>
    <property type="molecule type" value="Genomic_DNA"/>
</dbReference>
<protein>
    <submittedName>
        <fullName evidence="1">Uncharacterized protein</fullName>
    </submittedName>
</protein>
<keyword evidence="2" id="KW-1185">Reference proteome</keyword>
<gene>
    <name evidence="1" type="ORF">SAMN05445850_8568</name>
</gene>
<dbReference type="AlphaFoldDB" id="A0A1H1KMM2"/>
<accession>A0A1H1KMM2</accession>
<sequence>MNDIEVVSIRSDFPSGFTAELGWLFIAFGRLEYLLKLCFKDLEDSRFHAGMGEAEYQGAQFKTLCKVVRAKAGEKLGAAAGSFCSLVDEASLLSAERDHCVHACWTVEASGQAVRIRPKRKKSGRGPIDWSESRVVTVGELNGIRRQAERIFVELDRVRKAWRADA</sequence>
<name>A0A1H1KMM2_9BURK</name>
<evidence type="ECO:0000313" key="1">
    <source>
        <dbReference type="EMBL" id="SDR63015.1"/>
    </source>
</evidence>
<reference evidence="2" key="1">
    <citation type="submission" date="2016-10" db="EMBL/GenBank/DDBJ databases">
        <authorList>
            <person name="Varghese N."/>
            <person name="Submissions S."/>
        </authorList>
    </citation>
    <scope>NUCLEOTIDE SEQUENCE [LARGE SCALE GENOMIC DNA]</scope>
    <source>
        <strain evidence="2">DUS833</strain>
    </source>
</reference>
<proteinExistence type="predicted"/>
<dbReference type="RefSeq" id="WP_143037391.1">
    <property type="nucleotide sequence ID" value="NZ_FNKX01000005.1"/>
</dbReference>
<organism evidence="1 2">
    <name type="scientific">Paraburkholderia tuberum</name>
    <dbReference type="NCBI Taxonomy" id="157910"/>
    <lineage>
        <taxon>Bacteria</taxon>
        <taxon>Pseudomonadati</taxon>
        <taxon>Pseudomonadota</taxon>
        <taxon>Betaproteobacteria</taxon>
        <taxon>Burkholderiales</taxon>
        <taxon>Burkholderiaceae</taxon>
        <taxon>Paraburkholderia</taxon>
    </lineage>
</organism>
<dbReference type="Proteomes" id="UP000199365">
    <property type="component" value="Unassembled WGS sequence"/>
</dbReference>
<evidence type="ECO:0000313" key="2">
    <source>
        <dbReference type="Proteomes" id="UP000199365"/>
    </source>
</evidence>